<dbReference type="Proteomes" id="UP001157418">
    <property type="component" value="Unassembled WGS sequence"/>
</dbReference>
<dbReference type="SUPFAM" id="SSF54631">
    <property type="entry name" value="CBS-domain pair"/>
    <property type="match status" value="1"/>
</dbReference>
<evidence type="ECO:0000313" key="5">
    <source>
        <dbReference type="Proteomes" id="UP001157418"/>
    </source>
</evidence>
<dbReference type="InterPro" id="IPR046342">
    <property type="entry name" value="CBS_dom_sf"/>
</dbReference>
<evidence type="ECO:0000256" key="2">
    <source>
        <dbReference type="PROSITE-ProRule" id="PRU00703"/>
    </source>
</evidence>
<evidence type="ECO:0000259" key="3">
    <source>
        <dbReference type="PROSITE" id="PS51371"/>
    </source>
</evidence>
<keyword evidence="1" id="KW-0677">Repeat</keyword>
<dbReference type="Gene3D" id="3.10.580.10">
    <property type="entry name" value="CBS-domain"/>
    <property type="match status" value="1"/>
</dbReference>
<feature type="domain" description="CBS" evidence="3">
    <location>
        <begin position="69"/>
        <end position="124"/>
    </location>
</feature>
<protein>
    <recommendedName>
        <fullName evidence="3">CBS domain-containing protein</fullName>
    </recommendedName>
</protein>
<dbReference type="EMBL" id="CAKMRJ010003334">
    <property type="protein sequence ID" value="CAH1432917.1"/>
    <property type="molecule type" value="Genomic_DNA"/>
</dbReference>
<dbReference type="InterPro" id="IPR000644">
    <property type="entry name" value="CBS_dom"/>
</dbReference>
<name>A0AAU9N4B5_9ASTR</name>
<keyword evidence="2" id="KW-0129">CBS domain</keyword>
<proteinExistence type="predicted"/>
<dbReference type="AlphaFoldDB" id="A0AAU9N4B5"/>
<sequence length="143" mass="15872">MNSNRSKTVKQLPLSEALIVLETTSIYEACCQMAAQRADVLVLTNSDAFLTGVLTNKIDLVNTPVSKVMTENPIFVLSDTLVVEALNYMVKEQFRQLPVVENGKVIGLLHLLLCLFDETANTETIAENYDKVVEAAVQRVTQR</sequence>
<dbReference type="InterPro" id="IPR051462">
    <property type="entry name" value="CBS_domain-containing"/>
</dbReference>
<comment type="caution">
    <text evidence="4">The sequence shown here is derived from an EMBL/GenBank/DDBJ whole genome shotgun (WGS) entry which is preliminary data.</text>
</comment>
<accession>A0AAU9N4B5</accession>
<keyword evidence="5" id="KW-1185">Reference proteome</keyword>
<dbReference type="PROSITE" id="PS51371">
    <property type="entry name" value="CBS"/>
    <property type="match status" value="1"/>
</dbReference>
<organism evidence="4 5">
    <name type="scientific">Lactuca virosa</name>
    <dbReference type="NCBI Taxonomy" id="75947"/>
    <lineage>
        <taxon>Eukaryota</taxon>
        <taxon>Viridiplantae</taxon>
        <taxon>Streptophyta</taxon>
        <taxon>Embryophyta</taxon>
        <taxon>Tracheophyta</taxon>
        <taxon>Spermatophyta</taxon>
        <taxon>Magnoliopsida</taxon>
        <taxon>eudicotyledons</taxon>
        <taxon>Gunneridae</taxon>
        <taxon>Pentapetalae</taxon>
        <taxon>asterids</taxon>
        <taxon>campanulids</taxon>
        <taxon>Asterales</taxon>
        <taxon>Asteraceae</taxon>
        <taxon>Cichorioideae</taxon>
        <taxon>Cichorieae</taxon>
        <taxon>Lactucinae</taxon>
        <taxon>Lactuca</taxon>
    </lineage>
</organism>
<dbReference type="PANTHER" id="PTHR48108">
    <property type="entry name" value="CBS DOMAIN-CONTAINING PROTEIN CBSX2, CHLOROPLASTIC"/>
    <property type="match status" value="1"/>
</dbReference>
<reference evidence="4 5" key="1">
    <citation type="submission" date="2022-01" db="EMBL/GenBank/DDBJ databases">
        <authorList>
            <person name="Xiong W."/>
            <person name="Schranz E."/>
        </authorList>
    </citation>
    <scope>NUCLEOTIDE SEQUENCE [LARGE SCALE GENOMIC DNA]</scope>
</reference>
<gene>
    <name evidence="4" type="ORF">LVIROSA_LOCUS19537</name>
</gene>
<evidence type="ECO:0000256" key="1">
    <source>
        <dbReference type="ARBA" id="ARBA00022737"/>
    </source>
</evidence>
<dbReference type="Pfam" id="PF00571">
    <property type="entry name" value="CBS"/>
    <property type="match status" value="1"/>
</dbReference>
<dbReference type="PANTHER" id="PTHR48108:SF26">
    <property type="entry name" value="CBS DOMAIN-CONTAINING PROTEIN DDB_G0289609"/>
    <property type="match status" value="1"/>
</dbReference>
<evidence type="ECO:0000313" key="4">
    <source>
        <dbReference type="EMBL" id="CAH1432917.1"/>
    </source>
</evidence>